<dbReference type="Proteomes" id="UP001317870">
    <property type="component" value="Chromosome"/>
</dbReference>
<evidence type="ECO:0000313" key="1">
    <source>
        <dbReference type="EMBL" id="BDU01609.1"/>
    </source>
</evidence>
<accession>A0ABN6U8L8</accession>
<name>A0ABN6U8L8_9NOCA</name>
<protein>
    <submittedName>
        <fullName evidence="1">Uncharacterized protein</fullName>
    </submittedName>
</protein>
<reference evidence="1 2" key="1">
    <citation type="submission" date="2022-11" db="EMBL/GenBank/DDBJ databases">
        <title>Genome Sequencing of Nocardia sp. ON39_IFM12276 and assembly.</title>
        <authorList>
            <person name="Shimojima M."/>
            <person name="Toyokawa M."/>
            <person name="Uesaka K."/>
        </authorList>
    </citation>
    <scope>NUCLEOTIDE SEQUENCE [LARGE SCALE GENOMIC DNA]</scope>
    <source>
        <strain evidence="1 2">IFM 12276</strain>
    </source>
</reference>
<evidence type="ECO:0000313" key="2">
    <source>
        <dbReference type="Proteomes" id="UP001317870"/>
    </source>
</evidence>
<dbReference type="EMBL" id="AP026978">
    <property type="protein sequence ID" value="BDU01609.1"/>
    <property type="molecule type" value="Genomic_DNA"/>
</dbReference>
<organism evidence="1 2">
    <name type="scientific">Nocardia sputorum</name>
    <dbReference type="NCBI Taxonomy" id="2984338"/>
    <lineage>
        <taxon>Bacteria</taxon>
        <taxon>Bacillati</taxon>
        <taxon>Actinomycetota</taxon>
        <taxon>Actinomycetes</taxon>
        <taxon>Mycobacteriales</taxon>
        <taxon>Nocardiaceae</taxon>
        <taxon>Nocardia</taxon>
    </lineage>
</organism>
<keyword evidence="2" id="KW-1185">Reference proteome</keyword>
<gene>
    <name evidence="1" type="ORF">IFM12276_46370</name>
</gene>
<sequence length="57" mass="6524">MADGFPHDPPDYVMGVGEAQMTMQRLVLVAWGNVRVRRRRGGCWEVGRIKPDAKQQR</sequence>
<proteinExistence type="predicted"/>